<feature type="transmembrane region" description="Helical" evidence="1">
    <location>
        <begin position="153"/>
        <end position="176"/>
    </location>
</feature>
<evidence type="ECO:0008006" key="4">
    <source>
        <dbReference type="Google" id="ProtNLM"/>
    </source>
</evidence>
<dbReference type="GeneID" id="56928562"/>
<reference evidence="2 3" key="1">
    <citation type="submission" date="2020-04" db="EMBL/GenBank/DDBJ databases">
        <title>Genomic analysis of gastric non-Helicobacter pylori Helicobacters isolated in Japan.</title>
        <authorList>
            <person name="Suzuki M."/>
            <person name="Rimbara E."/>
        </authorList>
    </citation>
    <scope>NUCLEOTIDE SEQUENCE [LARGE SCALE GENOMIC DNA]</scope>
    <source>
        <strain evidence="2 3">NHP19-0020</strain>
    </source>
</reference>
<keyword evidence="3" id="KW-1185">Reference proteome</keyword>
<dbReference type="Proteomes" id="UP000509742">
    <property type="component" value="Chromosome"/>
</dbReference>
<protein>
    <recommendedName>
        <fullName evidence="4">Integral membrane protein</fullName>
    </recommendedName>
</protein>
<evidence type="ECO:0000313" key="2">
    <source>
        <dbReference type="EMBL" id="BCD46067.1"/>
    </source>
</evidence>
<evidence type="ECO:0000256" key="1">
    <source>
        <dbReference type="SAM" id="Phobius"/>
    </source>
</evidence>
<evidence type="ECO:0000313" key="3">
    <source>
        <dbReference type="Proteomes" id="UP000509742"/>
    </source>
</evidence>
<keyword evidence="1" id="KW-0812">Transmembrane</keyword>
<feature type="transmembrane region" description="Helical" evidence="1">
    <location>
        <begin position="113"/>
        <end position="141"/>
    </location>
</feature>
<dbReference type="RefSeq" id="WP_050782138.1">
    <property type="nucleotide sequence ID" value="NZ_AP023036.1"/>
</dbReference>
<feature type="transmembrane region" description="Helical" evidence="1">
    <location>
        <begin position="44"/>
        <end position="71"/>
    </location>
</feature>
<name>A0ABM7KZZ7_9HELI</name>
<gene>
    <name evidence="2" type="ORF">NHP190020_11060</name>
</gene>
<keyword evidence="1" id="KW-0472">Membrane</keyword>
<accession>A0ABM7KZZ7</accession>
<dbReference type="EMBL" id="AP023036">
    <property type="protein sequence ID" value="BCD46067.1"/>
    <property type="molecule type" value="Genomic_DNA"/>
</dbReference>
<organism evidence="2 3">
    <name type="scientific">Helicobacter suis</name>
    <dbReference type="NCBI Taxonomy" id="104628"/>
    <lineage>
        <taxon>Bacteria</taxon>
        <taxon>Pseudomonadati</taxon>
        <taxon>Campylobacterota</taxon>
        <taxon>Epsilonproteobacteria</taxon>
        <taxon>Campylobacterales</taxon>
        <taxon>Helicobacteraceae</taxon>
        <taxon>Helicobacter</taxon>
    </lineage>
</organism>
<feature type="transmembrane region" description="Helical" evidence="1">
    <location>
        <begin position="83"/>
        <end position="107"/>
    </location>
</feature>
<sequence length="177" mass="19817">MGDAAYLFACALAICVWVCSKRYALIKASLVFLGLQIPLKGLTLSMLCVGLFGPVSLLSLGLCTHALLNYYTHQEILPLKAAWFLTLFEGFIFIDTLGFLPFSLIYAPYKITLISLCLFSLCAFILYKPLSMLFLGVLALLLLDRLCSLHFPVLYVAFMDIYLWIVALVRILVAFIK</sequence>
<keyword evidence="1" id="KW-1133">Transmembrane helix</keyword>
<proteinExistence type="predicted"/>